<evidence type="ECO:0000313" key="1">
    <source>
        <dbReference type="EMBL" id="MEX0428611.1"/>
    </source>
</evidence>
<dbReference type="Proteomes" id="UP001556631">
    <property type="component" value="Unassembled WGS sequence"/>
</dbReference>
<name>A0ABV3T096_9ACTN</name>
<reference evidence="1 2" key="1">
    <citation type="submission" date="2024-07" db="EMBL/GenBank/DDBJ databases">
        <authorList>
            <person name="Lee S."/>
            <person name="Kang M."/>
        </authorList>
    </citation>
    <scope>NUCLEOTIDE SEQUENCE [LARGE SCALE GENOMIC DNA]</scope>
    <source>
        <strain evidence="1 2">DS6</strain>
    </source>
</reference>
<sequence>MLLLALAGVLSACGDDTVDVPSGVLGPDVVGGTPYDDFFQHMGTANSCGLDSIELFGGTTTQNTIAYRRTIDGHHEYLVIGAYKRAPVNTRLALKELAEGIASKLCNTPPYTAARLHLDSTPSAFAFKASSHGTDFDTEKPWHSNILRSYTYLQQNFDNTMVLVSIERTDGTFPSSTELEELTAKQVAKTRAALAAKA</sequence>
<gene>
    <name evidence="1" type="ORF">AB3X52_13350</name>
</gene>
<organism evidence="1 2">
    <name type="scientific">Nocardioides eburneus</name>
    <dbReference type="NCBI Taxonomy" id="3231482"/>
    <lineage>
        <taxon>Bacteria</taxon>
        <taxon>Bacillati</taxon>
        <taxon>Actinomycetota</taxon>
        <taxon>Actinomycetes</taxon>
        <taxon>Propionibacteriales</taxon>
        <taxon>Nocardioidaceae</taxon>
        <taxon>Nocardioides</taxon>
    </lineage>
</organism>
<dbReference type="RefSeq" id="WP_367994582.1">
    <property type="nucleotide sequence ID" value="NZ_JBFPJR010000023.1"/>
</dbReference>
<dbReference type="EMBL" id="JBFPJR010000023">
    <property type="protein sequence ID" value="MEX0428611.1"/>
    <property type="molecule type" value="Genomic_DNA"/>
</dbReference>
<accession>A0ABV3T096</accession>
<evidence type="ECO:0008006" key="3">
    <source>
        <dbReference type="Google" id="ProtNLM"/>
    </source>
</evidence>
<proteinExistence type="predicted"/>
<evidence type="ECO:0000313" key="2">
    <source>
        <dbReference type="Proteomes" id="UP001556631"/>
    </source>
</evidence>
<keyword evidence="2" id="KW-1185">Reference proteome</keyword>
<comment type="caution">
    <text evidence="1">The sequence shown here is derived from an EMBL/GenBank/DDBJ whole genome shotgun (WGS) entry which is preliminary data.</text>
</comment>
<protein>
    <recommendedName>
        <fullName evidence="3">Sensor domain-containing protein</fullName>
    </recommendedName>
</protein>